<gene>
    <name evidence="1" type="ORF">DSO57_1033413</name>
</gene>
<evidence type="ECO:0000313" key="1">
    <source>
        <dbReference type="EMBL" id="KAJ9060201.1"/>
    </source>
</evidence>
<protein>
    <submittedName>
        <fullName evidence="1">Uncharacterized protein</fullName>
    </submittedName>
</protein>
<keyword evidence="2" id="KW-1185">Reference proteome</keyword>
<name>A0ACC2SDK3_9FUNG</name>
<accession>A0ACC2SDK3</accession>
<comment type="caution">
    <text evidence="1">The sequence shown here is derived from an EMBL/GenBank/DDBJ whole genome shotgun (WGS) entry which is preliminary data.</text>
</comment>
<reference evidence="1" key="1">
    <citation type="submission" date="2022-04" db="EMBL/GenBank/DDBJ databases">
        <title>Genome of the entomopathogenic fungus Entomophthora muscae.</title>
        <authorList>
            <person name="Elya C."/>
            <person name="Lovett B.R."/>
            <person name="Lee E."/>
            <person name="Macias A.M."/>
            <person name="Hajek A.E."/>
            <person name="De Bivort B.L."/>
            <person name="Kasson M.T."/>
            <person name="De Fine Licht H.H."/>
            <person name="Stajich J.E."/>
        </authorList>
    </citation>
    <scope>NUCLEOTIDE SEQUENCE</scope>
    <source>
        <strain evidence="1">Berkeley</strain>
    </source>
</reference>
<dbReference type="Proteomes" id="UP001165960">
    <property type="component" value="Unassembled WGS sequence"/>
</dbReference>
<sequence length="56" mass="6185">MMAHLGLFAPVFERLAFVAVKVAMNSMATTWPALYDNSGHVDTKNVDTFNVNTIVK</sequence>
<proteinExistence type="predicted"/>
<organism evidence="1 2">
    <name type="scientific">Entomophthora muscae</name>
    <dbReference type="NCBI Taxonomy" id="34485"/>
    <lineage>
        <taxon>Eukaryota</taxon>
        <taxon>Fungi</taxon>
        <taxon>Fungi incertae sedis</taxon>
        <taxon>Zoopagomycota</taxon>
        <taxon>Entomophthoromycotina</taxon>
        <taxon>Entomophthoromycetes</taxon>
        <taxon>Entomophthorales</taxon>
        <taxon>Entomophthoraceae</taxon>
        <taxon>Entomophthora</taxon>
    </lineage>
</organism>
<dbReference type="EMBL" id="QTSX02005233">
    <property type="protein sequence ID" value="KAJ9060201.1"/>
    <property type="molecule type" value="Genomic_DNA"/>
</dbReference>
<evidence type="ECO:0000313" key="2">
    <source>
        <dbReference type="Proteomes" id="UP001165960"/>
    </source>
</evidence>